<accession>A0A9E2SBB0</accession>
<keyword evidence="2" id="KW-1185">Reference proteome</keyword>
<protein>
    <submittedName>
        <fullName evidence="1">2'-5' RNA ligase family protein</fullName>
    </submittedName>
</protein>
<dbReference type="GO" id="GO:0016874">
    <property type="term" value="F:ligase activity"/>
    <property type="evidence" value="ECO:0007669"/>
    <property type="project" value="UniProtKB-KW"/>
</dbReference>
<gene>
    <name evidence="1" type="ORF">KTO63_12870</name>
</gene>
<dbReference type="RefSeq" id="WP_217791715.1">
    <property type="nucleotide sequence ID" value="NZ_JAHSPG010000009.1"/>
</dbReference>
<comment type="caution">
    <text evidence="1">The sequence shown here is derived from an EMBL/GenBank/DDBJ whole genome shotgun (WGS) entry which is preliminary data.</text>
</comment>
<evidence type="ECO:0000313" key="1">
    <source>
        <dbReference type="EMBL" id="MBV4358049.1"/>
    </source>
</evidence>
<evidence type="ECO:0000313" key="2">
    <source>
        <dbReference type="Proteomes" id="UP000812270"/>
    </source>
</evidence>
<dbReference type="PANTHER" id="PTHR40037">
    <property type="entry name" value="PHOSPHOESTERASE YJCG-RELATED"/>
    <property type="match status" value="1"/>
</dbReference>
<keyword evidence="1" id="KW-0436">Ligase</keyword>
<proteinExistence type="predicted"/>
<organism evidence="1 2">
    <name type="scientific">Pinibacter aurantiacus</name>
    <dbReference type="NCBI Taxonomy" id="2851599"/>
    <lineage>
        <taxon>Bacteria</taxon>
        <taxon>Pseudomonadati</taxon>
        <taxon>Bacteroidota</taxon>
        <taxon>Chitinophagia</taxon>
        <taxon>Chitinophagales</taxon>
        <taxon>Chitinophagaceae</taxon>
        <taxon>Pinibacter</taxon>
    </lineage>
</organism>
<reference evidence="1" key="1">
    <citation type="submission" date="2021-06" db="EMBL/GenBank/DDBJ databases">
        <authorList>
            <person name="Huq M.A."/>
        </authorList>
    </citation>
    <scope>NUCLEOTIDE SEQUENCE</scope>
    <source>
        <strain evidence="1">MAH-26</strain>
    </source>
</reference>
<dbReference type="Proteomes" id="UP000812270">
    <property type="component" value="Unassembled WGS sequence"/>
</dbReference>
<dbReference type="EMBL" id="JAHSPG010000009">
    <property type="protein sequence ID" value="MBV4358049.1"/>
    <property type="molecule type" value="Genomic_DNA"/>
</dbReference>
<dbReference type="InterPro" id="IPR050580">
    <property type="entry name" value="2H_phosphoesterase_YjcG-like"/>
</dbReference>
<dbReference type="PANTHER" id="PTHR40037:SF1">
    <property type="entry name" value="PHOSPHOESTERASE SAOUHSC_00951-RELATED"/>
    <property type="match status" value="1"/>
</dbReference>
<sequence length="209" mass="24505">MSSTTTKRLVSLIPSYPLNEYLLVLNPHEELRNKIKKIKQEFYNTYQAPSALGGKPHITLAKFTQRGMIEERIINRIKPVAMGYHPIKVELKDYASFPSHTIFINVTTKMPIKNLVREIKTAAQLLMKLDKDNKPHFIDEPHVTIARKLQPWQFEKGWLEYSHREFTGRFIADSMLLLKRPVGEKAYQILHRFEFQNLPVNTRQGMLFE</sequence>
<dbReference type="Pfam" id="PF13563">
    <property type="entry name" value="2_5_RNA_ligase2"/>
    <property type="match status" value="1"/>
</dbReference>
<dbReference type="AlphaFoldDB" id="A0A9E2SBB0"/>
<name>A0A9E2SBB0_9BACT</name>